<dbReference type="AlphaFoldDB" id="A0A3D9S3W2"/>
<feature type="transmembrane region" description="Helical" evidence="1">
    <location>
        <begin position="40"/>
        <end position="59"/>
    </location>
</feature>
<dbReference type="OrthoDB" id="9915081at2"/>
<feature type="signal peptide" evidence="2">
    <location>
        <begin position="1"/>
        <end position="22"/>
    </location>
</feature>
<accession>A0A3D9S3W2</accession>
<keyword evidence="2" id="KW-0732">Signal</keyword>
<sequence>MKRKVTYLLIISILLVSGMSNSQTKNNPLPKPGADPHPELPIDSSITFLLIIGTVYGIYKSQKK</sequence>
<protein>
    <recommendedName>
        <fullName evidence="5">Secreted protein with PEP-CTERM sorting signal</fullName>
    </recommendedName>
</protein>
<feature type="chain" id="PRO_5017828489" description="Secreted protein with PEP-CTERM sorting signal" evidence="2">
    <location>
        <begin position="23"/>
        <end position="64"/>
    </location>
</feature>
<dbReference type="Proteomes" id="UP000256429">
    <property type="component" value="Unassembled WGS sequence"/>
</dbReference>
<evidence type="ECO:0000256" key="1">
    <source>
        <dbReference type="SAM" id="Phobius"/>
    </source>
</evidence>
<evidence type="ECO:0000313" key="3">
    <source>
        <dbReference type="EMBL" id="REE83282.1"/>
    </source>
</evidence>
<keyword evidence="4" id="KW-1185">Reference proteome</keyword>
<keyword evidence="1" id="KW-1133">Transmembrane helix</keyword>
<evidence type="ECO:0000256" key="2">
    <source>
        <dbReference type="SAM" id="SignalP"/>
    </source>
</evidence>
<comment type="caution">
    <text evidence="3">The sequence shown here is derived from an EMBL/GenBank/DDBJ whole genome shotgun (WGS) entry which is preliminary data.</text>
</comment>
<proteinExistence type="predicted"/>
<keyword evidence="1" id="KW-0812">Transmembrane</keyword>
<name>A0A3D9S3W2_9FLAO</name>
<dbReference type="RefSeq" id="WP_115877955.1">
    <property type="nucleotide sequence ID" value="NZ_QTTQ01000009.1"/>
</dbReference>
<organism evidence="3 4">
    <name type="scientific">Lutibacter oceani</name>
    <dbReference type="NCBI Taxonomy" id="1853311"/>
    <lineage>
        <taxon>Bacteria</taxon>
        <taxon>Pseudomonadati</taxon>
        <taxon>Bacteroidota</taxon>
        <taxon>Flavobacteriia</taxon>
        <taxon>Flavobacteriales</taxon>
        <taxon>Flavobacteriaceae</taxon>
        <taxon>Lutibacter</taxon>
    </lineage>
</organism>
<evidence type="ECO:0000313" key="4">
    <source>
        <dbReference type="Proteomes" id="UP000256429"/>
    </source>
</evidence>
<gene>
    <name evidence="3" type="ORF">BX611_0569</name>
</gene>
<dbReference type="EMBL" id="QTTQ01000009">
    <property type="protein sequence ID" value="REE83282.1"/>
    <property type="molecule type" value="Genomic_DNA"/>
</dbReference>
<reference evidence="3 4" key="1">
    <citation type="submission" date="2018-08" db="EMBL/GenBank/DDBJ databases">
        <title>Genomic Encyclopedia of Type Strains, Phase III (KMG-III): the genomes of soil and plant-associated and newly described type strains.</title>
        <authorList>
            <person name="Whitman W."/>
        </authorList>
    </citation>
    <scope>NUCLEOTIDE SEQUENCE [LARGE SCALE GENOMIC DNA]</scope>
    <source>
        <strain evidence="3 4">325-5</strain>
    </source>
</reference>
<evidence type="ECO:0008006" key="5">
    <source>
        <dbReference type="Google" id="ProtNLM"/>
    </source>
</evidence>
<keyword evidence="1" id="KW-0472">Membrane</keyword>